<evidence type="ECO:0000313" key="2">
    <source>
        <dbReference type="Proteomes" id="UP000807025"/>
    </source>
</evidence>
<comment type="caution">
    <text evidence="1">The sequence shown here is derived from an EMBL/GenBank/DDBJ whole genome shotgun (WGS) entry which is preliminary data.</text>
</comment>
<reference evidence="1" key="1">
    <citation type="submission" date="2020-11" db="EMBL/GenBank/DDBJ databases">
        <authorList>
            <consortium name="DOE Joint Genome Institute"/>
            <person name="Ahrendt S."/>
            <person name="Riley R."/>
            <person name="Andreopoulos W."/>
            <person name="Labutti K."/>
            <person name="Pangilinan J."/>
            <person name="Ruiz-Duenas F.J."/>
            <person name="Barrasa J.M."/>
            <person name="Sanchez-Garcia M."/>
            <person name="Camarero S."/>
            <person name="Miyauchi S."/>
            <person name="Serrano A."/>
            <person name="Linde D."/>
            <person name="Babiker R."/>
            <person name="Drula E."/>
            <person name="Ayuso-Fernandez I."/>
            <person name="Pacheco R."/>
            <person name="Padilla G."/>
            <person name="Ferreira P."/>
            <person name="Barriuso J."/>
            <person name="Kellner H."/>
            <person name="Castanera R."/>
            <person name="Alfaro M."/>
            <person name="Ramirez L."/>
            <person name="Pisabarro A.G."/>
            <person name="Kuo A."/>
            <person name="Tritt A."/>
            <person name="Lipzen A."/>
            <person name="He G."/>
            <person name="Yan M."/>
            <person name="Ng V."/>
            <person name="Cullen D."/>
            <person name="Martin F."/>
            <person name="Rosso M.-N."/>
            <person name="Henrissat B."/>
            <person name="Hibbett D."/>
            <person name="Martinez A.T."/>
            <person name="Grigoriev I.V."/>
        </authorList>
    </citation>
    <scope>NUCLEOTIDE SEQUENCE</scope>
    <source>
        <strain evidence="1">ATCC 90797</strain>
    </source>
</reference>
<sequence length="72" mass="8086">MHRVQKVMDGMTLKSDIVFWVIGEERQGASALTLRVQALTPSFYEQYNQGGALRVPLVTCDSHLSHYFALSS</sequence>
<dbReference type="Proteomes" id="UP000807025">
    <property type="component" value="Unassembled WGS sequence"/>
</dbReference>
<protein>
    <submittedName>
        <fullName evidence="1">Uncharacterized protein</fullName>
    </submittedName>
</protein>
<dbReference type="AlphaFoldDB" id="A0A9P6D8G7"/>
<accession>A0A9P6D8G7</accession>
<dbReference type="EMBL" id="MU155046">
    <property type="protein sequence ID" value="KAF9486653.1"/>
    <property type="molecule type" value="Genomic_DNA"/>
</dbReference>
<evidence type="ECO:0000313" key="1">
    <source>
        <dbReference type="EMBL" id="KAF9486653.1"/>
    </source>
</evidence>
<name>A0A9P6D8G7_PLEER</name>
<keyword evidence="2" id="KW-1185">Reference proteome</keyword>
<gene>
    <name evidence="1" type="ORF">BDN71DRAFT_1514774</name>
</gene>
<organism evidence="1 2">
    <name type="scientific">Pleurotus eryngii</name>
    <name type="common">Boletus of the steppes</name>
    <dbReference type="NCBI Taxonomy" id="5323"/>
    <lineage>
        <taxon>Eukaryota</taxon>
        <taxon>Fungi</taxon>
        <taxon>Dikarya</taxon>
        <taxon>Basidiomycota</taxon>
        <taxon>Agaricomycotina</taxon>
        <taxon>Agaricomycetes</taxon>
        <taxon>Agaricomycetidae</taxon>
        <taxon>Agaricales</taxon>
        <taxon>Pleurotineae</taxon>
        <taxon>Pleurotaceae</taxon>
        <taxon>Pleurotus</taxon>
    </lineage>
</organism>
<proteinExistence type="predicted"/>